<sequence length="195" mass="22267">MTRIGIIRHGRTSWNNAGRAQGNTDIPLDDEGISMAYKLADRLSQENWDAVYSSNLLRAKQTAEIISKKLKDIPVQWDVRLREVGRGQIEGTTESERIKKWGDNWRKLNLGIESTDQVTTRGISLLEEIITQSTATNILIVTHGLFTRHILKILVPNINMDEHIKNTSLTTLLKTSRGWNCEMYNCTKHLEVKEI</sequence>
<feature type="active site" description="Proton donor/acceptor" evidence="2">
    <location>
        <position position="83"/>
    </location>
</feature>
<dbReference type="GO" id="GO:0005829">
    <property type="term" value="C:cytosol"/>
    <property type="evidence" value="ECO:0007669"/>
    <property type="project" value="TreeGrafter"/>
</dbReference>
<feature type="active site" description="Tele-phosphohistidine intermediate" evidence="2">
    <location>
        <position position="9"/>
    </location>
</feature>
<dbReference type="Pfam" id="PF00300">
    <property type="entry name" value="His_Phos_1"/>
    <property type="match status" value="1"/>
</dbReference>
<dbReference type="GO" id="GO:0004331">
    <property type="term" value="F:fructose-2,6-bisphosphate 2-phosphatase activity"/>
    <property type="evidence" value="ECO:0007669"/>
    <property type="project" value="TreeGrafter"/>
</dbReference>
<feature type="binding site" evidence="3">
    <location>
        <begin position="8"/>
        <end position="15"/>
    </location>
    <ligand>
        <name>substrate</name>
    </ligand>
</feature>
<dbReference type="Proteomes" id="UP000077134">
    <property type="component" value="Unassembled WGS sequence"/>
</dbReference>
<evidence type="ECO:0000256" key="1">
    <source>
        <dbReference type="ARBA" id="ARBA00022801"/>
    </source>
</evidence>
<dbReference type="AlphaFoldDB" id="A0A167FZU5"/>
<evidence type="ECO:0000256" key="2">
    <source>
        <dbReference type="PIRSR" id="PIRSR613078-1"/>
    </source>
</evidence>
<keyword evidence="4" id="KW-0808">Transferase</keyword>
<dbReference type="EMBL" id="LSFN01000005">
    <property type="protein sequence ID" value="OAB77064.1"/>
    <property type="molecule type" value="Genomic_DNA"/>
</dbReference>
<evidence type="ECO:0000313" key="5">
    <source>
        <dbReference type="Proteomes" id="UP000077134"/>
    </source>
</evidence>
<keyword evidence="5" id="KW-1185">Reference proteome</keyword>
<proteinExistence type="predicted"/>
<dbReference type="PANTHER" id="PTHR46517">
    <property type="entry name" value="FRUCTOSE-2,6-BISPHOSPHATASE TIGAR"/>
    <property type="match status" value="1"/>
</dbReference>
<dbReference type="InterPro" id="IPR013078">
    <property type="entry name" value="His_Pase_superF_clade-1"/>
</dbReference>
<dbReference type="GO" id="GO:0043456">
    <property type="term" value="P:regulation of pentose-phosphate shunt"/>
    <property type="evidence" value="ECO:0007669"/>
    <property type="project" value="TreeGrafter"/>
</dbReference>
<dbReference type="GO" id="GO:0045820">
    <property type="term" value="P:negative regulation of glycolytic process"/>
    <property type="evidence" value="ECO:0007669"/>
    <property type="project" value="TreeGrafter"/>
</dbReference>
<evidence type="ECO:0000313" key="4">
    <source>
        <dbReference type="EMBL" id="OAB77064.1"/>
    </source>
</evidence>
<accession>A0A167FZU5</accession>
<evidence type="ECO:0000256" key="3">
    <source>
        <dbReference type="PIRSR" id="PIRSR613078-2"/>
    </source>
</evidence>
<feature type="binding site" evidence="3">
    <location>
        <position position="58"/>
    </location>
    <ligand>
        <name>substrate</name>
    </ligand>
</feature>
<keyword evidence="1" id="KW-0378">Hydrolase</keyword>
<dbReference type="STRING" id="1763538.LPB68_18085"/>
<dbReference type="SMART" id="SM00855">
    <property type="entry name" value="PGAM"/>
    <property type="match status" value="1"/>
</dbReference>
<dbReference type="InterPro" id="IPR051695">
    <property type="entry name" value="Phosphoglycerate_Mutase"/>
</dbReference>
<dbReference type="OrthoDB" id="9782128at2"/>
<dbReference type="GO" id="GO:0016301">
    <property type="term" value="F:kinase activity"/>
    <property type="evidence" value="ECO:0007669"/>
    <property type="project" value="UniProtKB-KW"/>
</dbReference>
<dbReference type="Gene3D" id="3.40.50.1240">
    <property type="entry name" value="Phosphoglycerate mutase-like"/>
    <property type="match status" value="1"/>
</dbReference>
<dbReference type="InterPro" id="IPR029033">
    <property type="entry name" value="His_PPase_superfam"/>
</dbReference>
<name>A0A167FZU5_9BACL</name>
<organism evidence="4 5">
    <name type="scientific">Paenibacillus crassostreae</name>
    <dbReference type="NCBI Taxonomy" id="1763538"/>
    <lineage>
        <taxon>Bacteria</taxon>
        <taxon>Bacillati</taxon>
        <taxon>Bacillota</taxon>
        <taxon>Bacilli</taxon>
        <taxon>Bacillales</taxon>
        <taxon>Paenibacillaceae</taxon>
        <taxon>Paenibacillus</taxon>
    </lineage>
</organism>
<comment type="caution">
    <text evidence="4">The sequence shown here is derived from an EMBL/GenBank/DDBJ whole genome shotgun (WGS) entry which is preliminary data.</text>
</comment>
<reference evidence="4 5" key="1">
    <citation type="submission" date="2016-02" db="EMBL/GenBank/DDBJ databases">
        <title>Paenibacillus sp. LPB0068, isolated from Crassostrea gigas.</title>
        <authorList>
            <person name="Shin S.-K."/>
            <person name="Yi H."/>
        </authorList>
    </citation>
    <scope>NUCLEOTIDE SEQUENCE [LARGE SCALE GENOMIC DNA]</scope>
    <source>
        <strain evidence="4 5">LPB0068</strain>
    </source>
</reference>
<dbReference type="CDD" id="cd07067">
    <property type="entry name" value="HP_PGM_like"/>
    <property type="match status" value="1"/>
</dbReference>
<dbReference type="RefSeq" id="WP_068656349.1">
    <property type="nucleotide sequence ID" value="NZ_CP017770.1"/>
</dbReference>
<dbReference type="PANTHER" id="PTHR46517:SF1">
    <property type="entry name" value="FRUCTOSE-2,6-BISPHOSPHATASE TIGAR"/>
    <property type="match status" value="1"/>
</dbReference>
<protein>
    <submittedName>
        <fullName evidence="4">Phosphoglycerate kinase</fullName>
    </submittedName>
</protein>
<dbReference type="SUPFAM" id="SSF53254">
    <property type="entry name" value="Phosphoglycerate mutase-like"/>
    <property type="match status" value="1"/>
</dbReference>
<gene>
    <name evidence="4" type="ORF">PNBC_06655</name>
</gene>
<dbReference type="KEGG" id="pcx:LPB68_18085"/>
<keyword evidence="4" id="KW-0418">Kinase</keyword>